<comment type="similarity">
    <text evidence="2 6">Belongs to the zinc-containing alcohol dehydrogenase family.</text>
</comment>
<evidence type="ECO:0000256" key="4">
    <source>
        <dbReference type="ARBA" id="ARBA00022833"/>
    </source>
</evidence>
<dbReference type="InterPro" id="IPR011032">
    <property type="entry name" value="GroES-like_sf"/>
</dbReference>
<name>A0A4R5BW71_9ACTN</name>
<protein>
    <submittedName>
        <fullName evidence="8">Alcohol dehydrogenase</fullName>
    </submittedName>
</protein>
<dbReference type="PROSITE" id="PS00059">
    <property type="entry name" value="ADH_ZINC"/>
    <property type="match status" value="1"/>
</dbReference>
<comment type="caution">
    <text evidence="8">The sequence shown here is derived from an EMBL/GenBank/DDBJ whole genome shotgun (WGS) entry which is preliminary data.</text>
</comment>
<dbReference type="SUPFAM" id="SSF50129">
    <property type="entry name" value="GroES-like"/>
    <property type="match status" value="1"/>
</dbReference>
<evidence type="ECO:0000313" key="8">
    <source>
        <dbReference type="EMBL" id="TDD88524.1"/>
    </source>
</evidence>
<dbReference type="Gene3D" id="3.90.180.10">
    <property type="entry name" value="Medium-chain alcohol dehydrogenases, catalytic domain"/>
    <property type="match status" value="1"/>
</dbReference>
<dbReference type="Pfam" id="PF08240">
    <property type="entry name" value="ADH_N"/>
    <property type="match status" value="1"/>
</dbReference>
<dbReference type="SUPFAM" id="SSF51735">
    <property type="entry name" value="NAD(P)-binding Rossmann-fold domains"/>
    <property type="match status" value="1"/>
</dbReference>
<gene>
    <name evidence="8" type="ORF">E1298_15005</name>
</gene>
<evidence type="ECO:0000256" key="6">
    <source>
        <dbReference type="RuleBase" id="RU361277"/>
    </source>
</evidence>
<proteinExistence type="inferred from homology"/>
<organism evidence="8 9">
    <name type="scientific">Actinomadura rubrisoli</name>
    <dbReference type="NCBI Taxonomy" id="2530368"/>
    <lineage>
        <taxon>Bacteria</taxon>
        <taxon>Bacillati</taxon>
        <taxon>Actinomycetota</taxon>
        <taxon>Actinomycetes</taxon>
        <taxon>Streptosporangiales</taxon>
        <taxon>Thermomonosporaceae</taxon>
        <taxon>Actinomadura</taxon>
    </lineage>
</organism>
<evidence type="ECO:0000256" key="2">
    <source>
        <dbReference type="ARBA" id="ARBA00008072"/>
    </source>
</evidence>
<keyword evidence="3 6" id="KW-0479">Metal-binding</keyword>
<reference evidence="8 9" key="1">
    <citation type="submission" date="2019-03" db="EMBL/GenBank/DDBJ databases">
        <title>Draft genome sequences of novel Actinobacteria.</title>
        <authorList>
            <person name="Sahin N."/>
            <person name="Ay H."/>
            <person name="Saygin H."/>
        </authorList>
    </citation>
    <scope>NUCLEOTIDE SEQUENCE [LARGE SCALE GENOMIC DNA]</scope>
    <source>
        <strain evidence="8 9">H3C3</strain>
    </source>
</reference>
<dbReference type="Gene3D" id="3.40.50.720">
    <property type="entry name" value="NAD(P)-binding Rossmann-like Domain"/>
    <property type="match status" value="1"/>
</dbReference>
<dbReference type="OrthoDB" id="5295340at2"/>
<dbReference type="InterPro" id="IPR002328">
    <property type="entry name" value="ADH_Zn_CS"/>
</dbReference>
<dbReference type="GO" id="GO:0008270">
    <property type="term" value="F:zinc ion binding"/>
    <property type="evidence" value="ECO:0007669"/>
    <property type="project" value="InterPro"/>
</dbReference>
<dbReference type="GO" id="GO:0016491">
    <property type="term" value="F:oxidoreductase activity"/>
    <property type="evidence" value="ECO:0007669"/>
    <property type="project" value="UniProtKB-KW"/>
</dbReference>
<keyword evidence="5" id="KW-0560">Oxidoreductase</keyword>
<dbReference type="SMART" id="SM00829">
    <property type="entry name" value="PKS_ER"/>
    <property type="match status" value="1"/>
</dbReference>
<feature type="domain" description="Enoyl reductase (ER)" evidence="7">
    <location>
        <begin position="54"/>
        <end position="412"/>
    </location>
</feature>
<sequence length="414" mass="42367">MTVRHMTVQHMTVQHMTVRHRIAEDRSTTVPPTLGAPNTTATRTSRAAVFYGVGLGLRIEDVQVTGPGPREVLIEVAACGACHSDVHKLQGHGTVAAPNIFGHELAGTVRAVGTGVDHVRPGDRVACTFLVPCGECAACRSGAEDNCGPFRTMMQAKGLRYDGTHRYHQLDGTPLRASGVGGLVGLVSLPAGAVFPLPDGWPEAIPLTDVAVLGCAGLTAYGAVNRAAKVRPGANVVVLAAGGVGLCTVALARHAGAGTITVSDIRDESLAAARGFGATGTVHAGDRDFDARVGELAGGAPIDVVFDTIGTPGTVAQALRIVGIGGTVVVSGLAGTGGPGRIEDLNGFVRNKITLVGSYAAVPGEDMPKLLEAVRDGALDPARLISARFPFDRAEDAYGAVAAGTVTGRALIEY</sequence>
<evidence type="ECO:0000256" key="5">
    <source>
        <dbReference type="ARBA" id="ARBA00023002"/>
    </source>
</evidence>
<keyword evidence="4 6" id="KW-0862">Zinc</keyword>
<comment type="cofactor">
    <cofactor evidence="1 6">
        <name>Zn(2+)</name>
        <dbReference type="ChEBI" id="CHEBI:29105"/>
    </cofactor>
</comment>
<evidence type="ECO:0000259" key="7">
    <source>
        <dbReference type="SMART" id="SM00829"/>
    </source>
</evidence>
<dbReference type="Proteomes" id="UP000294513">
    <property type="component" value="Unassembled WGS sequence"/>
</dbReference>
<dbReference type="AlphaFoldDB" id="A0A4R5BW71"/>
<evidence type="ECO:0000256" key="3">
    <source>
        <dbReference type="ARBA" id="ARBA00022723"/>
    </source>
</evidence>
<dbReference type="InterPro" id="IPR036291">
    <property type="entry name" value="NAD(P)-bd_dom_sf"/>
</dbReference>
<accession>A0A4R5BW71</accession>
<dbReference type="InterPro" id="IPR013149">
    <property type="entry name" value="ADH-like_C"/>
</dbReference>
<evidence type="ECO:0000313" key="9">
    <source>
        <dbReference type="Proteomes" id="UP000294513"/>
    </source>
</evidence>
<dbReference type="PANTHER" id="PTHR43350:SF2">
    <property type="entry name" value="GROES-LIKE ZINC-BINDING ALCOHOL DEHYDROGENASE FAMILY PROTEIN"/>
    <property type="match status" value="1"/>
</dbReference>
<dbReference type="InterPro" id="IPR013154">
    <property type="entry name" value="ADH-like_N"/>
</dbReference>
<dbReference type="Pfam" id="PF00107">
    <property type="entry name" value="ADH_zinc_N"/>
    <property type="match status" value="1"/>
</dbReference>
<evidence type="ECO:0000256" key="1">
    <source>
        <dbReference type="ARBA" id="ARBA00001947"/>
    </source>
</evidence>
<dbReference type="PANTHER" id="PTHR43350">
    <property type="entry name" value="NAD-DEPENDENT ALCOHOL DEHYDROGENASE"/>
    <property type="match status" value="1"/>
</dbReference>
<keyword evidence="9" id="KW-1185">Reference proteome</keyword>
<dbReference type="InterPro" id="IPR020843">
    <property type="entry name" value="ER"/>
</dbReference>
<dbReference type="EMBL" id="SMKU01000064">
    <property type="protein sequence ID" value="TDD88524.1"/>
    <property type="molecule type" value="Genomic_DNA"/>
</dbReference>